<keyword evidence="9" id="KW-1133">Transmembrane helix</keyword>
<proteinExistence type="predicted"/>
<accession>A0ABS4YGC3</accession>
<dbReference type="EMBL" id="JAGIOC010000001">
    <property type="protein sequence ID" value="MBP2407846.1"/>
    <property type="molecule type" value="Genomic_DNA"/>
</dbReference>
<keyword evidence="9" id="KW-0472">Membrane</keyword>
<evidence type="ECO:0000256" key="1">
    <source>
        <dbReference type="ARBA" id="ARBA00000085"/>
    </source>
</evidence>
<comment type="caution">
    <text evidence="12">The sequence shown here is derived from an EMBL/GenBank/DDBJ whole genome shotgun (WGS) entry which is preliminary data.</text>
</comment>
<keyword evidence="13" id="KW-1185">Reference proteome</keyword>
<keyword evidence="6 12" id="KW-0418">Kinase</keyword>
<dbReference type="Gene3D" id="1.20.5.1930">
    <property type="match status" value="1"/>
</dbReference>
<evidence type="ECO:0000256" key="8">
    <source>
        <dbReference type="ARBA" id="ARBA00023012"/>
    </source>
</evidence>
<organism evidence="12 13">
    <name type="scientific">Brachybacterium fresconis</name>
    <dbReference type="NCBI Taxonomy" id="173363"/>
    <lineage>
        <taxon>Bacteria</taxon>
        <taxon>Bacillati</taxon>
        <taxon>Actinomycetota</taxon>
        <taxon>Actinomycetes</taxon>
        <taxon>Micrococcales</taxon>
        <taxon>Dermabacteraceae</taxon>
        <taxon>Brachybacterium</taxon>
    </lineage>
</organism>
<evidence type="ECO:0000256" key="7">
    <source>
        <dbReference type="ARBA" id="ARBA00022840"/>
    </source>
</evidence>
<reference evidence="12 13" key="1">
    <citation type="submission" date="2021-03" db="EMBL/GenBank/DDBJ databases">
        <title>Sequencing the genomes of 1000 actinobacteria strains.</title>
        <authorList>
            <person name="Klenk H.-P."/>
        </authorList>
    </citation>
    <scope>NUCLEOTIDE SEQUENCE [LARGE SCALE GENOMIC DNA]</scope>
    <source>
        <strain evidence="12 13">DSM 14564</strain>
    </source>
</reference>
<dbReference type="InterPro" id="IPR011712">
    <property type="entry name" value="Sig_transdc_His_kin_sub3_dim/P"/>
</dbReference>
<protein>
    <recommendedName>
        <fullName evidence="2">histidine kinase</fullName>
        <ecNumber evidence="2">2.7.13.3</ecNumber>
    </recommendedName>
</protein>
<gene>
    <name evidence="12" type="ORF">JOF44_000749</name>
</gene>
<evidence type="ECO:0000313" key="13">
    <source>
        <dbReference type="Proteomes" id="UP000698222"/>
    </source>
</evidence>
<dbReference type="InterPro" id="IPR003594">
    <property type="entry name" value="HATPase_dom"/>
</dbReference>
<dbReference type="PANTHER" id="PTHR24421:SF10">
    <property type="entry name" value="NITRATE_NITRITE SENSOR PROTEIN NARQ"/>
    <property type="match status" value="1"/>
</dbReference>
<dbReference type="Gene3D" id="3.30.565.10">
    <property type="entry name" value="Histidine kinase-like ATPase, C-terminal domain"/>
    <property type="match status" value="1"/>
</dbReference>
<dbReference type="CDD" id="cd16917">
    <property type="entry name" value="HATPase_UhpB-NarQ-NarX-like"/>
    <property type="match status" value="1"/>
</dbReference>
<keyword evidence="5" id="KW-0547">Nucleotide-binding</keyword>
<evidence type="ECO:0000256" key="2">
    <source>
        <dbReference type="ARBA" id="ARBA00012438"/>
    </source>
</evidence>
<evidence type="ECO:0000256" key="9">
    <source>
        <dbReference type="SAM" id="Phobius"/>
    </source>
</evidence>
<keyword evidence="9" id="KW-0812">Transmembrane</keyword>
<name>A0ABS4YGC3_9MICO</name>
<evidence type="ECO:0000256" key="6">
    <source>
        <dbReference type="ARBA" id="ARBA00022777"/>
    </source>
</evidence>
<evidence type="ECO:0000256" key="4">
    <source>
        <dbReference type="ARBA" id="ARBA00022679"/>
    </source>
</evidence>
<feature type="transmembrane region" description="Helical" evidence="9">
    <location>
        <begin position="12"/>
        <end position="33"/>
    </location>
</feature>
<keyword evidence="7" id="KW-0067">ATP-binding</keyword>
<dbReference type="RefSeq" id="WP_209887540.1">
    <property type="nucleotide sequence ID" value="NZ_BAAAJV010000033.1"/>
</dbReference>
<keyword evidence="8" id="KW-0902">Two-component regulatory system</keyword>
<dbReference type="EC" id="2.7.13.3" evidence="2"/>
<dbReference type="Pfam" id="PF02518">
    <property type="entry name" value="HATPase_c"/>
    <property type="match status" value="1"/>
</dbReference>
<dbReference type="InterPro" id="IPR036890">
    <property type="entry name" value="HATPase_C_sf"/>
</dbReference>
<keyword evidence="3" id="KW-0597">Phosphoprotein</keyword>
<dbReference type="PANTHER" id="PTHR24421">
    <property type="entry name" value="NITRATE/NITRITE SENSOR PROTEIN NARX-RELATED"/>
    <property type="match status" value="1"/>
</dbReference>
<dbReference type="Proteomes" id="UP000698222">
    <property type="component" value="Unassembled WGS sequence"/>
</dbReference>
<evidence type="ECO:0000256" key="5">
    <source>
        <dbReference type="ARBA" id="ARBA00022741"/>
    </source>
</evidence>
<dbReference type="InterPro" id="IPR050482">
    <property type="entry name" value="Sensor_HK_TwoCompSys"/>
</dbReference>
<dbReference type="GO" id="GO:0016301">
    <property type="term" value="F:kinase activity"/>
    <property type="evidence" value="ECO:0007669"/>
    <property type="project" value="UniProtKB-KW"/>
</dbReference>
<evidence type="ECO:0000313" key="12">
    <source>
        <dbReference type="EMBL" id="MBP2407846.1"/>
    </source>
</evidence>
<dbReference type="SUPFAM" id="SSF55874">
    <property type="entry name" value="ATPase domain of HSP90 chaperone/DNA topoisomerase II/histidine kinase"/>
    <property type="match status" value="1"/>
</dbReference>
<evidence type="ECO:0000256" key="3">
    <source>
        <dbReference type="ARBA" id="ARBA00022553"/>
    </source>
</evidence>
<comment type="catalytic activity">
    <reaction evidence="1">
        <text>ATP + protein L-histidine = ADP + protein N-phospho-L-histidine.</text>
        <dbReference type="EC" id="2.7.13.3"/>
    </reaction>
</comment>
<sequence length="258" mass="28522">MLLLLLYPLTLGTWWAITVFGVLVAGVLAWAWWRTRQQRIHYEERLEAWARERAVMDERFKIARELHDLASHGLGVMTVRASTAKFADEQERLVAFDDIERIGRQATDQLRSMLNVLRTSDSDAPMRPLEGIPDLAGIVETARQAGVDVDAAIESTELEDLSPELQVTICAVVREALSNTVRHAGRTRARVAVSAQDDRVRVDVADDGPSPGWRPHPGTGHGLAGLRERVAVHDGMLTAAPAEDGFRLVAELPRGRAS</sequence>
<keyword evidence="4" id="KW-0808">Transferase</keyword>
<feature type="domain" description="Signal transduction histidine kinase subgroup 3 dimerisation and phosphoacceptor" evidence="11">
    <location>
        <begin position="58"/>
        <end position="121"/>
    </location>
</feature>
<evidence type="ECO:0000259" key="10">
    <source>
        <dbReference type="Pfam" id="PF02518"/>
    </source>
</evidence>
<feature type="domain" description="Histidine kinase/HSP90-like ATPase" evidence="10">
    <location>
        <begin position="168"/>
        <end position="254"/>
    </location>
</feature>
<dbReference type="Pfam" id="PF07730">
    <property type="entry name" value="HisKA_3"/>
    <property type="match status" value="1"/>
</dbReference>
<evidence type="ECO:0000259" key="11">
    <source>
        <dbReference type="Pfam" id="PF07730"/>
    </source>
</evidence>